<reference evidence="4 5" key="1">
    <citation type="submission" date="2009-08" db="EMBL/GenBank/DDBJ databases">
        <title>The Genome Sequence of Spizellomyces punctatus strain DAOM BR117.</title>
        <authorList>
            <consortium name="The Broad Institute Genome Sequencing Platform"/>
            <person name="Russ C."/>
            <person name="Cuomo C."/>
            <person name="Shea T."/>
            <person name="Young S.K."/>
            <person name="Zeng Q."/>
            <person name="Koehrsen M."/>
            <person name="Haas B."/>
            <person name="Borodovsky M."/>
            <person name="Guigo R."/>
            <person name="Alvarado L."/>
            <person name="Berlin A."/>
            <person name="Bochicchio J."/>
            <person name="Borenstein D."/>
            <person name="Chapman S."/>
            <person name="Chen Z."/>
            <person name="Engels R."/>
            <person name="Freedman E."/>
            <person name="Gellesch M."/>
            <person name="Goldberg J."/>
            <person name="Griggs A."/>
            <person name="Gujja S."/>
            <person name="Heiman D."/>
            <person name="Hepburn T."/>
            <person name="Howarth C."/>
            <person name="Jen D."/>
            <person name="Larson L."/>
            <person name="Lewis B."/>
            <person name="Mehta T."/>
            <person name="Park D."/>
            <person name="Pearson M."/>
            <person name="Roberts A."/>
            <person name="Saif S."/>
            <person name="Shenoy N."/>
            <person name="Sisk P."/>
            <person name="Stolte C."/>
            <person name="Sykes S."/>
            <person name="Thomson T."/>
            <person name="Walk T."/>
            <person name="White J."/>
            <person name="Yandava C."/>
            <person name="Burger G."/>
            <person name="Gray M.W."/>
            <person name="Holland P.W.H."/>
            <person name="King N."/>
            <person name="Lang F.B.F."/>
            <person name="Roger A.J."/>
            <person name="Ruiz-Trillo I."/>
            <person name="Lander E."/>
            <person name="Nusbaum C."/>
        </authorList>
    </citation>
    <scope>NUCLEOTIDE SEQUENCE [LARGE SCALE GENOMIC DNA]</scope>
    <source>
        <strain evidence="4 5">DAOM BR117</strain>
    </source>
</reference>
<dbReference type="PANTHER" id="PTHR21574:SF0">
    <property type="entry name" value="CENTROSOMAL PROTEIN OF 120 KDA"/>
    <property type="match status" value="1"/>
</dbReference>
<keyword evidence="5" id="KW-1185">Reference proteome</keyword>
<dbReference type="InParanoid" id="A0A0L0HSP7"/>
<dbReference type="GO" id="GO:0010564">
    <property type="term" value="P:regulation of cell cycle process"/>
    <property type="evidence" value="ECO:0007669"/>
    <property type="project" value="TreeGrafter"/>
</dbReference>
<dbReference type="OMA" id="HTNQPEF"/>
<evidence type="ECO:0000256" key="1">
    <source>
        <dbReference type="SAM" id="Coils"/>
    </source>
</evidence>
<feature type="coiled-coil region" evidence="1">
    <location>
        <begin position="589"/>
        <end position="623"/>
    </location>
</feature>
<feature type="coiled-coil region" evidence="1">
    <location>
        <begin position="650"/>
        <end position="677"/>
    </location>
</feature>
<dbReference type="InterPro" id="IPR039893">
    <property type="entry name" value="CEP120-like"/>
</dbReference>
<evidence type="ECO:0000313" key="5">
    <source>
        <dbReference type="Proteomes" id="UP000053201"/>
    </source>
</evidence>
<gene>
    <name evidence="4" type="ORF">SPPG_01385</name>
</gene>
<dbReference type="GeneID" id="27685051"/>
<accession>A0A0L0HSP7</accession>
<dbReference type="Pfam" id="PF00168">
    <property type="entry name" value="C2"/>
    <property type="match status" value="1"/>
</dbReference>
<dbReference type="RefSeq" id="XP_016611974.1">
    <property type="nucleotide sequence ID" value="XM_016749705.1"/>
</dbReference>
<dbReference type="CDD" id="cd00030">
    <property type="entry name" value="C2"/>
    <property type="match status" value="1"/>
</dbReference>
<name>A0A0L0HSP7_SPIPD</name>
<dbReference type="GO" id="GO:0005815">
    <property type="term" value="C:microtubule organizing center"/>
    <property type="evidence" value="ECO:0007669"/>
    <property type="project" value="TreeGrafter"/>
</dbReference>
<evidence type="ECO:0000259" key="3">
    <source>
        <dbReference type="PROSITE" id="PS50004"/>
    </source>
</evidence>
<organism evidence="4 5">
    <name type="scientific">Spizellomyces punctatus (strain DAOM BR117)</name>
    <dbReference type="NCBI Taxonomy" id="645134"/>
    <lineage>
        <taxon>Eukaryota</taxon>
        <taxon>Fungi</taxon>
        <taxon>Fungi incertae sedis</taxon>
        <taxon>Chytridiomycota</taxon>
        <taxon>Chytridiomycota incertae sedis</taxon>
        <taxon>Chytridiomycetes</taxon>
        <taxon>Spizellomycetales</taxon>
        <taxon>Spizellomycetaceae</taxon>
        <taxon>Spizellomyces</taxon>
    </lineage>
</organism>
<dbReference type="SUPFAM" id="SSF49562">
    <property type="entry name" value="C2 domain (Calcium/lipid-binding domain, CaLB)"/>
    <property type="match status" value="1"/>
</dbReference>
<evidence type="ECO:0000256" key="2">
    <source>
        <dbReference type="SAM" id="MobiDB-lite"/>
    </source>
</evidence>
<proteinExistence type="predicted"/>
<dbReference type="Pfam" id="PF12416">
    <property type="entry name" value="DUF3668"/>
    <property type="match status" value="1"/>
</dbReference>
<feature type="domain" description="C2" evidence="3">
    <location>
        <begin position="1"/>
        <end position="113"/>
    </location>
</feature>
<dbReference type="InterPro" id="IPR000008">
    <property type="entry name" value="C2_dom"/>
</dbReference>
<dbReference type="VEuPathDB" id="FungiDB:SPPG_01385"/>
<feature type="compositionally biased region" description="Basic and acidic residues" evidence="2">
    <location>
        <begin position="150"/>
        <end position="171"/>
    </location>
</feature>
<dbReference type="InterPro" id="IPR035892">
    <property type="entry name" value="C2_domain_sf"/>
</dbReference>
<dbReference type="InterPro" id="IPR022136">
    <property type="entry name" value="DUF3668"/>
</dbReference>
<evidence type="ECO:0000313" key="4">
    <source>
        <dbReference type="EMBL" id="KND03935.1"/>
    </source>
</evidence>
<dbReference type="PANTHER" id="PTHR21574">
    <property type="entry name" value="CENTROSOMAL PROTEIN OF 120 KDA"/>
    <property type="match status" value="1"/>
</dbReference>
<keyword evidence="1" id="KW-0175">Coiled coil</keyword>
<feature type="compositionally biased region" description="Low complexity" evidence="2">
    <location>
        <begin position="520"/>
        <end position="535"/>
    </location>
</feature>
<dbReference type="STRING" id="645134.A0A0L0HSP7"/>
<feature type="coiled-coil region" evidence="1">
    <location>
        <begin position="704"/>
        <end position="778"/>
    </location>
</feature>
<dbReference type="OrthoDB" id="332250at2759"/>
<dbReference type="eggNOG" id="ENOG502QPT0">
    <property type="taxonomic scope" value="Eukaryota"/>
</dbReference>
<sequence length="869" mass="99551">MARPSQHTVLVTVLDGRHFFRKSNSKLYIQCRFNNEILTTDPVDHTPVPIFDTELAWDIDTKVLGFFRSQRVSLKLIVYSVDELNKRDMIGYIMLDLRGAPGELEERWCPLVNAKYGTAFRPEIKVLFAVVPKVEGKEEVEEFLARGRRGRESNKEQQKKLRDGKPGRERLPSGNALTLRGLPTVTPRFSLSVELTDAGFYQVGSGDTLWVMWITIAFAENLELLRDHSLTSLDSTFHFYFPFLSNDITTEKFNELTDPNFAAERVSIRLRGSGEDIRRFIEELSNLIIYFCCGDIVLGFADVSVKELLDDRGPNFQVVEKMYNLYSMKQELPMSSDGKTPSIGLAMSITKESEMEGDLEGELSKLQMDEEMDEDDQGISFNQRSAPAPVPAPTPMDALSGLGDGHMSIMNFETVEDVSNEGSRVDDRTRREERAIEALGDPKPADATHTEDVNPHWQHVRGHSGMYDKRTTAETTYPVNSKQYQAQVHITPGILGKPPTTDAAYSKNPYPHQRQPRAPPSAASASVASTPNSTPLHATPEYKVALELELWRAEEERKFRAHLRLRETEVLEQLAAEWKTREREREAILKKKVEEFKSLEHKIQDLATELETRERKLRESELDFARKKDEVERDARRVVDEARDSARRLHEEYKHRLQVEKGRVAEAERQRDQTTKEREAFAFQVSTLQQQLAEIRSQAASTPEARLQEKLNELERTITGLNAKVDGEKRAKKYYKQQWVKSLKELAKCKKDWQTELANRLERERAELERLKHEMSGKTPPDVLETIKRDLEELKLRASTASKGASPGAHQPQKVVEPIDQENYDPQILVEVERLARERDSLVASGVYTREDRLVREIERRIRELLGGN</sequence>
<protein>
    <recommendedName>
        <fullName evidence="3">C2 domain-containing protein</fullName>
    </recommendedName>
</protein>
<dbReference type="AlphaFoldDB" id="A0A0L0HSP7"/>
<feature type="region of interest" description="Disordered" evidence="2">
    <location>
        <begin position="492"/>
        <end position="536"/>
    </location>
</feature>
<dbReference type="PROSITE" id="PS50004">
    <property type="entry name" value="C2"/>
    <property type="match status" value="1"/>
</dbReference>
<dbReference type="Gene3D" id="2.60.40.150">
    <property type="entry name" value="C2 domain"/>
    <property type="match status" value="1"/>
</dbReference>
<feature type="region of interest" description="Disordered" evidence="2">
    <location>
        <begin position="147"/>
        <end position="174"/>
    </location>
</feature>
<feature type="region of interest" description="Disordered" evidence="2">
    <location>
        <begin position="799"/>
        <end position="820"/>
    </location>
</feature>
<dbReference type="EMBL" id="KQ257451">
    <property type="protein sequence ID" value="KND03935.1"/>
    <property type="molecule type" value="Genomic_DNA"/>
</dbReference>
<dbReference type="Proteomes" id="UP000053201">
    <property type="component" value="Unassembled WGS sequence"/>
</dbReference>